<proteinExistence type="predicted"/>
<name>A0ABR4XK87_9PORP</name>
<gene>
    <name evidence="2" type="ORF">HQ43_08625</name>
</gene>
<evidence type="ECO:0000256" key="1">
    <source>
        <dbReference type="SAM" id="Phobius"/>
    </source>
</evidence>
<evidence type="ECO:0008006" key="4">
    <source>
        <dbReference type="Google" id="ProtNLM"/>
    </source>
</evidence>
<dbReference type="EMBL" id="JQZV01000013">
    <property type="protein sequence ID" value="KGN92094.1"/>
    <property type="molecule type" value="Genomic_DNA"/>
</dbReference>
<accession>A0ABR4XK87</accession>
<keyword evidence="1" id="KW-0812">Transmembrane</keyword>
<keyword evidence="1" id="KW-0472">Membrane</keyword>
<evidence type="ECO:0000313" key="2">
    <source>
        <dbReference type="EMBL" id="KGN92094.1"/>
    </source>
</evidence>
<dbReference type="RefSeq" id="WP_036792020.1">
    <property type="nucleotide sequence ID" value="NZ_JQZV01000013.1"/>
</dbReference>
<keyword evidence="1" id="KW-1133">Transmembrane helix</keyword>
<sequence>MNNYINLIKSAIKINYLSIVVAFLLIFPLCGCHKNQKDELVPQGYRCIFEVWTDCPADIHFWNCSWHGNLMQDGNSIPSHPLVTLMRDIGRFSIENKYYRTEFVTTKQGLLTLNFWILRTEKSGRETFGFNYRARYFLGDKLVKDDKCFDNYVTRLGLSLGCQVYSPYDFSGKQDK</sequence>
<dbReference type="Proteomes" id="UP000030101">
    <property type="component" value="Unassembled WGS sequence"/>
</dbReference>
<comment type="caution">
    <text evidence="2">The sequence shown here is derived from an EMBL/GenBank/DDBJ whole genome shotgun (WGS) entry which is preliminary data.</text>
</comment>
<keyword evidence="3" id="KW-1185">Reference proteome</keyword>
<reference evidence="2 3" key="1">
    <citation type="submission" date="2014-08" db="EMBL/GenBank/DDBJ databases">
        <title>Porphyromonas canoris strain:OH2762 Genome sequencing.</title>
        <authorList>
            <person name="Wallis C."/>
            <person name="Deusch O."/>
            <person name="O'Flynn C."/>
            <person name="Davis I."/>
            <person name="Jospin G."/>
            <person name="Darling A.E."/>
            <person name="Coil D.A."/>
            <person name="Alexiev A."/>
            <person name="Horsfall A."/>
            <person name="Kirkwood N."/>
            <person name="Harris S."/>
            <person name="Eisen J.A."/>
        </authorList>
    </citation>
    <scope>NUCLEOTIDE SEQUENCE [LARGE SCALE GENOMIC DNA]</scope>
    <source>
        <strain evidence="3">COT-108 OH2762</strain>
    </source>
</reference>
<feature type="transmembrane region" description="Helical" evidence="1">
    <location>
        <begin position="12"/>
        <end position="29"/>
    </location>
</feature>
<protein>
    <recommendedName>
        <fullName evidence="4">Lipoprotein</fullName>
    </recommendedName>
</protein>
<organism evidence="2 3">
    <name type="scientific">Porphyromonas canoris</name>
    <dbReference type="NCBI Taxonomy" id="36875"/>
    <lineage>
        <taxon>Bacteria</taxon>
        <taxon>Pseudomonadati</taxon>
        <taxon>Bacteroidota</taxon>
        <taxon>Bacteroidia</taxon>
        <taxon>Bacteroidales</taxon>
        <taxon>Porphyromonadaceae</taxon>
        <taxon>Porphyromonas</taxon>
    </lineage>
</organism>
<evidence type="ECO:0000313" key="3">
    <source>
        <dbReference type="Proteomes" id="UP000030101"/>
    </source>
</evidence>